<dbReference type="EMBL" id="JAKRVY010000004">
    <property type="protein sequence ID" value="MCL9813932.1"/>
    <property type="molecule type" value="Genomic_DNA"/>
</dbReference>
<dbReference type="PANTHER" id="PTHR46268:SF24">
    <property type="entry name" value="UNIVERSAL STRESS PROTEIN"/>
    <property type="match status" value="1"/>
</dbReference>
<dbReference type="PANTHER" id="PTHR46268">
    <property type="entry name" value="STRESS RESPONSE PROTEIN NHAX"/>
    <property type="match status" value="1"/>
</dbReference>
<dbReference type="InterPro" id="IPR014729">
    <property type="entry name" value="Rossmann-like_a/b/a_fold"/>
</dbReference>
<feature type="domain" description="UspA" evidence="2">
    <location>
        <begin position="1"/>
        <end position="140"/>
    </location>
</feature>
<keyword evidence="4" id="KW-1185">Reference proteome</keyword>
<dbReference type="RefSeq" id="WP_250596662.1">
    <property type="nucleotide sequence ID" value="NZ_JAKRVY010000004.1"/>
</dbReference>
<accession>A0AAE3FQV9</accession>
<reference evidence="3 4" key="1">
    <citation type="journal article" date="2022" name="Syst. Appl. Microbiol.">
        <title>Natronocalculus amylovorans gen. nov., sp. nov., and Natranaeroarchaeum aerophilus sp. nov., dominant culturable amylolytic natronoarchaea from hypersaline soda lakes in southwestern Siberia.</title>
        <authorList>
            <person name="Sorokin D.Y."/>
            <person name="Elcheninov A.G."/>
            <person name="Khizhniak T.V."/>
            <person name="Koenen M."/>
            <person name="Bale N.J."/>
            <person name="Damste J.S.S."/>
            <person name="Kublanov I.V."/>
        </authorList>
    </citation>
    <scope>NUCLEOTIDE SEQUENCE [LARGE SCALE GENOMIC DNA]</scope>
    <source>
        <strain evidence="3 4">AArc-St1-1</strain>
    </source>
</reference>
<sequence>MPRTVLVPIDGSEQSYGGVAYALESFPAAELTSLYVIDAEKEWEIFSGPGLTEDWESQVTELAEKRHDRAETLASEYDTHIERDTRSGSPRKQIIKYVIDHDIDHIVMGRHGESSVSTPFMGQVTEAVIRRSPVSVSVVPLTAREVQSAEWPGAVLVPFDGSDPATDALEYTLTQFESDPVTALHVIEGIGEYDAEGIEGTYLEEQLQKLSEDADELLDTAERLASGHGTEIHTATEYGRAGRSIIEYGTANGFDQIIMGSHGRTGISRIVLGSVAETVARRSPIPVSLVRDVPDSS</sequence>
<evidence type="ECO:0000313" key="3">
    <source>
        <dbReference type="EMBL" id="MCL9813932.1"/>
    </source>
</evidence>
<organism evidence="3 4">
    <name type="scientific">Natranaeroarchaeum aerophilus</name>
    <dbReference type="NCBI Taxonomy" id="2917711"/>
    <lineage>
        <taxon>Archaea</taxon>
        <taxon>Methanobacteriati</taxon>
        <taxon>Methanobacteriota</taxon>
        <taxon>Stenosarchaea group</taxon>
        <taxon>Halobacteria</taxon>
        <taxon>Halobacteriales</taxon>
        <taxon>Natronoarchaeaceae</taxon>
        <taxon>Natranaeroarchaeum</taxon>
    </lineage>
</organism>
<proteinExistence type="inferred from homology"/>
<dbReference type="PRINTS" id="PR01438">
    <property type="entry name" value="UNVRSLSTRESS"/>
</dbReference>
<dbReference type="InterPro" id="IPR006016">
    <property type="entry name" value="UspA"/>
</dbReference>
<dbReference type="Pfam" id="PF00582">
    <property type="entry name" value="Usp"/>
    <property type="match status" value="2"/>
</dbReference>
<dbReference type="Gene3D" id="3.40.50.620">
    <property type="entry name" value="HUPs"/>
    <property type="match status" value="2"/>
</dbReference>
<dbReference type="SUPFAM" id="SSF52402">
    <property type="entry name" value="Adenine nucleotide alpha hydrolases-like"/>
    <property type="match status" value="2"/>
</dbReference>
<evidence type="ECO:0000313" key="4">
    <source>
        <dbReference type="Proteomes" id="UP001202674"/>
    </source>
</evidence>
<feature type="domain" description="UspA" evidence="2">
    <location>
        <begin position="155"/>
        <end position="291"/>
    </location>
</feature>
<name>A0AAE3FQV9_9EURY</name>
<dbReference type="InterPro" id="IPR006015">
    <property type="entry name" value="Universal_stress_UspA"/>
</dbReference>
<protein>
    <submittedName>
        <fullName evidence="3">Universal stress protein</fullName>
    </submittedName>
</protein>
<evidence type="ECO:0000256" key="1">
    <source>
        <dbReference type="ARBA" id="ARBA00008791"/>
    </source>
</evidence>
<comment type="similarity">
    <text evidence="1">Belongs to the universal stress protein A family.</text>
</comment>
<comment type="caution">
    <text evidence="3">The sequence shown here is derived from an EMBL/GenBank/DDBJ whole genome shotgun (WGS) entry which is preliminary data.</text>
</comment>
<dbReference type="CDD" id="cd00293">
    <property type="entry name" value="USP-like"/>
    <property type="match status" value="2"/>
</dbReference>
<gene>
    <name evidence="3" type="ORF">AArcSt11_09735</name>
</gene>
<dbReference type="Proteomes" id="UP001202674">
    <property type="component" value="Unassembled WGS sequence"/>
</dbReference>
<dbReference type="AlphaFoldDB" id="A0AAE3FQV9"/>
<evidence type="ECO:0000259" key="2">
    <source>
        <dbReference type="Pfam" id="PF00582"/>
    </source>
</evidence>